<proteinExistence type="predicted"/>
<evidence type="ECO:0000313" key="1">
    <source>
        <dbReference type="EMBL" id="KAL2535273.1"/>
    </source>
</evidence>
<dbReference type="AlphaFoldDB" id="A0ABD1VD62"/>
<reference evidence="2" key="1">
    <citation type="submission" date="2024-07" db="EMBL/GenBank/DDBJ databases">
        <title>Two chromosome-level genome assemblies of Korean endemic species Abeliophyllum distichum and Forsythia ovata (Oleaceae).</title>
        <authorList>
            <person name="Jang H."/>
        </authorList>
    </citation>
    <scope>NUCLEOTIDE SEQUENCE [LARGE SCALE GENOMIC DNA]</scope>
</reference>
<protein>
    <submittedName>
        <fullName evidence="1">Uncharacterized protein</fullName>
    </submittedName>
</protein>
<keyword evidence="2" id="KW-1185">Reference proteome</keyword>
<evidence type="ECO:0000313" key="2">
    <source>
        <dbReference type="Proteomes" id="UP001604277"/>
    </source>
</evidence>
<dbReference type="Proteomes" id="UP001604277">
    <property type="component" value="Unassembled WGS sequence"/>
</dbReference>
<dbReference type="EMBL" id="JBFOLJ010000005">
    <property type="protein sequence ID" value="KAL2535273.1"/>
    <property type="molecule type" value="Genomic_DNA"/>
</dbReference>
<name>A0ABD1VD62_9LAMI</name>
<organism evidence="1 2">
    <name type="scientific">Forsythia ovata</name>
    <dbReference type="NCBI Taxonomy" id="205694"/>
    <lineage>
        <taxon>Eukaryota</taxon>
        <taxon>Viridiplantae</taxon>
        <taxon>Streptophyta</taxon>
        <taxon>Embryophyta</taxon>
        <taxon>Tracheophyta</taxon>
        <taxon>Spermatophyta</taxon>
        <taxon>Magnoliopsida</taxon>
        <taxon>eudicotyledons</taxon>
        <taxon>Gunneridae</taxon>
        <taxon>Pentapetalae</taxon>
        <taxon>asterids</taxon>
        <taxon>lamiids</taxon>
        <taxon>Lamiales</taxon>
        <taxon>Oleaceae</taxon>
        <taxon>Forsythieae</taxon>
        <taxon>Forsythia</taxon>
    </lineage>
</organism>
<accession>A0ABD1VD62</accession>
<gene>
    <name evidence="1" type="ORF">Fot_16664</name>
</gene>
<comment type="caution">
    <text evidence="1">The sequence shown here is derived from an EMBL/GenBank/DDBJ whole genome shotgun (WGS) entry which is preliminary data.</text>
</comment>
<sequence length="254" mass="28830">MVLGDLRIGRGDYGIFIIKYAEYIYEKKISEMPNPFDTKVARHNMAVQLYKYALEKPDIQCKQKNRGEENTGEEIEVASETIGGEDEEMVNDIEDETNGMAEEDFIDKLDENLEEIGDFSAESNEEAVWTAELLHGSFMKLQGVNLDYQEMEGKIEEDKAAREGKYNLHETIAGDTSAKAVEYNIQQSTENSSIDKYMVELETQNKATRKIILIGTVSVVSWISCSCSWLFGLSFVKLCLIVFFTMVLSKIQGY</sequence>